<keyword evidence="2" id="KW-1185">Reference proteome</keyword>
<evidence type="ECO:0000313" key="2">
    <source>
        <dbReference type="Proteomes" id="UP001060085"/>
    </source>
</evidence>
<proteinExistence type="predicted"/>
<dbReference type="Proteomes" id="UP001060085">
    <property type="component" value="Linkage Group LG02"/>
</dbReference>
<dbReference type="EMBL" id="CM044702">
    <property type="protein sequence ID" value="KAI5677544.1"/>
    <property type="molecule type" value="Genomic_DNA"/>
</dbReference>
<name>A0ACC0BY43_CATRO</name>
<accession>A0ACC0BY43</accession>
<comment type="caution">
    <text evidence="1">The sequence shown here is derived from an EMBL/GenBank/DDBJ whole genome shotgun (WGS) entry which is preliminary data.</text>
</comment>
<protein>
    <submittedName>
        <fullName evidence="1">Uncharacterized protein</fullName>
    </submittedName>
</protein>
<organism evidence="1 2">
    <name type="scientific">Catharanthus roseus</name>
    <name type="common">Madagascar periwinkle</name>
    <name type="synonym">Vinca rosea</name>
    <dbReference type="NCBI Taxonomy" id="4058"/>
    <lineage>
        <taxon>Eukaryota</taxon>
        <taxon>Viridiplantae</taxon>
        <taxon>Streptophyta</taxon>
        <taxon>Embryophyta</taxon>
        <taxon>Tracheophyta</taxon>
        <taxon>Spermatophyta</taxon>
        <taxon>Magnoliopsida</taxon>
        <taxon>eudicotyledons</taxon>
        <taxon>Gunneridae</taxon>
        <taxon>Pentapetalae</taxon>
        <taxon>asterids</taxon>
        <taxon>lamiids</taxon>
        <taxon>Gentianales</taxon>
        <taxon>Apocynaceae</taxon>
        <taxon>Rauvolfioideae</taxon>
        <taxon>Vinceae</taxon>
        <taxon>Catharanthinae</taxon>
        <taxon>Catharanthus</taxon>
    </lineage>
</organism>
<reference evidence="2" key="1">
    <citation type="journal article" date="2023" name="Nat. Plants">
        <title>Single-cell RNA sequencing provides a high-resolution roadmap for understanding the multicellular compartmentation of specialized metabolism.</title>
        <authorList>
            <person name="Sun S."/>
            <person name="Shen X."/>
            <person name="Li Y."/>
            <person name="Li Y."/>
            <person name="Wang S."/>
            <person name="Li R."/>
            <person name="Zhang H."/>
            <person name="Shen G."/>
            <person name="Guo B."/>
            <person name="Wei J."/>
            <person name="Xu J."/>
            <person name="St-Pierre B."/>
            <person name="Chen S."/>
            <person name="Sun C."/>
        </authorList>
    </citation>
    <scope>NUCLEOTIDE SEQUENCE [LARGE SCALE GENOMIC DNA]</scope>
</reference>
<gene>
    <name evidence="1" type="ORF">M9H77_08494</name>
</gene>
<evidence type="ECO:0000313" key="1">
    <source>
        <dbReference type="EMBL" id="KAI5677544.1"/>
    </source>
</evidence>
<sequence length="401" mass="45831">MPFTATPTTTVTSNSYFSSLLLSLVSYSLSSLLSLVFSLLLSLSSVLPLLLLRCQNFDLFPQAAVGIVTRKVIKQERSWMYRKCVPSVRGLSSEFVNGVHRFVDWCLSWKYSSEIKPRHPSLTEGDIQQRISDEFAKWFRDKMYKPGNMFSSLQTLRNLIEVAFQEDVGIAETSLMDHKIEDIGPLAHESGLSDLVDLIGGHDDDVEEDNHFINDEVWHLGIGRLDNYIWPALTHLSIRSQRCPPWTGAVNRRISHDITIHADSGCRADISDHFCTVQCCDYVIQAYIPVTFRHTIRLLDHSTSDSSGMCFVEFSDVYDGLGVRRPQKTRLRDKAARVLASIRQVLTHSLSGKHQSVRLGADFSHEKLYKKLHVHREGHEEGQFVDEPPKEFWDKFYKLKE</sequence>